<name>A0AAV4N6Y3_CAEEX</name>
<dbReference type="Proteomes" id="UP001054945">
    <property type="component" value="Unassembled WGS sequence"/>
</dbReference>
<gene>
    <name evidence="1" type="ORF">CEXT_616701</name>
</gene>
<sequence>MTGSAALRITGMVRATGTSYCSQVALLMNQNGTLYSPSDKAWNKNNWYFSVVKLTSKVMKGKAGSCGDAFDGDKNHFRLPTDLGRYRIIGYGNNLTHSP</sequence>
<dbReference type="EMBL" id="BPLR01020494">
    <property type="protein sequence ID" value="GIX79451.1"/>
    <property type="molecule type" value="Genomic_DNA"/>
</dbReference>
<dbReference type="AlphaFoldDB" id="A0AAV4N6Y3"/>
<reference evidence="1 2" key="1">
    <citation type="submission" date="2021-06" db="EMBL/GenBank/DDBJ databases">
        <title>Caerostris extrusa draft genome.</title>
        <authorList>
            <person name="Kono N."/>
            <person name="Arakawa K."/>
        </authorList>
    </citation>
    <scope>NUCLEOTIDE SEQUENCE [LARGE SCALE GENOMIC DNA]</scope>
</reference>
<proteinExistence type="predicted"/>
<comment type="caution">
    <text evidence="1">The sequence shown here is derived from an EMBL/GenBank/DDBJ whole genome shotgun (WGS) entry which is preliminary data.</text>
</comment>
<evidence type="ECO:0000313" key="1">
    <source>
        <dbReference type="EMBL" id="GIX79451.1"/>
    </source>
</evidence>
<evidence type="ECO:0000313" key="2">
    <source>
        <dbReference type="Proteomes" id="UP001054945"/>
    </source>
</evidence>
<accession>A0AAV4N6Y3</accession>
<organism evidence="1 2">
    <name type="scientific">Caerostris extrusa</name>
    <name type="common">Bark spider</name>
    <name type="synonym">Caerostris bankana</name>
    <dbReference type="NCBI Taxonomy" id="172846"/>
    <lineage>
        <taxon>Eukaryota</taxon>
        <taxon>Metazoa</taxon>
        <taxon>Ecdysozoa</taxon>
        <taxon>Arthropoda</taxon>
        <taxon>Chelicerata</taxon>
        <taxon>Arachnida</taxon>
        <taxon>Araneae</taxon>
        <taxon>Araneomorphae</taxon>
        <taxon>Entelegynae</taxon>
        <taxon>Araneoidea</taxon>
        <taxon>Araneidae</taxon>
        <taxon>Caerostris</taxon>
    </lineage>
</organism>
<keyword evidence="2" id="KW-1185">Reference proteome</keyword>
<protein>
    <submittedName>
        <fullName evidence="1">Uncharacterized protein</fullName>
    </submittedName>
</protein>